<dbReference type="Proteomes" id="UP000295662">
    <property type="component" value="Unassembled WGS sequence"/>
</dbReference>
<dbReference type="RefSeq" id="WP_133795793.1">
    <property type="nucleotide sequence ID" value="NZ_SOCA01000004.1"/>
</dbReference>
<name>A0A4R7S157_9BACT</name>
<dbReference type="InterPro" id="IPR009929">
    <property type="entry name" value="T3SS_YscO"/>
</dbReference>
<protein>
    <submittedName>
        <fullName evidence="2">Type III secretion system (T3SS) protein YscO</fullName>
    </submittedName>
</protein>
<dbReference type="OrthoDB" id="192807at2"/>
<comment type="caution">
    <text evidence="2">The sequence shown here is derived from an EMBL/GenBank/DDBJ whole genome shotgun (WGS) entry which is preliminary data.</text>
</comment>
<reference evidence="2 3" key="1">
    <citation type="submission" date="2019-03" db="EMBL/GenBank/DDBJ databases">
        <title>Genomic Encyclopedia of Archaeal and Bacterial Type Strains, Phase II (KMG-II): from individual species to whole genera.</title>
        <authorList>
            <person name="Goeker M."/>
        </authorList>
    </citation>
    <scope>NUCLEOTIDE SEQUENCE [LARGE SCALE GENOMIC DNA]</scope>
    <source>
        <strain evidence="2 3">ATCC 25309</strain>
    </source>
</reference>
<gene>
    <name evidence="2" type="ORF">EI77_02745</name>
</gene>
<evidence type="ECO:0000313" key="2">
    <source>
        <dbReference type="EMBL" id="TDU70697.1"/>
    </source>
</evidence>
<feature type="coiled-coil region" evidence="1">
    <location>
        <begin position="94"/>
        <end position="135"/>
    </location>
</feature>
<sequence length="171" mass="20386">MLRYPLQDMVFVREHREDKASKAVTRARRAVVEAEENLVTKQKTLADFTHWRIAEEERLIQSIMRKPVKLGEITDLRLEISAMRERELDFMDQVHKAEGELDRAREELEEAKLAYKKATQELEKLMEHREAWQLEQNHEAERNADLELEDFIGPQNSDLDLHPENTRYEFN</sequence>
<proteinExistence type="predicted"/>
<accession>A0A4R7S157</accession>
<keyword evidence="3" id="KW-1185">Reference proteome</keyword>
<dbReference type="Gene3D" id="1.10.287.1700">
    <property type="match status" value="1"/>
</dbReference>
<organism evidence="2 3">
    <name type="scientific">Prosthecobacter fusiformis</name>
    <dbReference type="NCBI Taxonomy" id="48464"/>
    <lineage>
        <taxon>Bacteria</taxon>
        <taxon>Pseudomonadati</taxon>
        <taxon>Verrucomicrobiota</taxon>
        <taxon>Verrucomicrobiia</taxon>
        <taxon>Verrucomicrobiales</taxon>
        <taxon>Verrucomicrobiaceae</taxon>
        <taxon>Prosthecobacter</taxon>
    </lineage>
</organism>
<keyword evidence="1" id="KW-0175">Coiled coil</keyword>
<dbReference type="Pfam" id="PF07321">
    <property type="entry name" value="YscO"/>
    <property type="match status" value="1"/>
</dbReference>
<dbReference type="AlphaFoldDB" id="A0A4R7S157"/>
<dbReference type="EMBL" id="SOCA01000004">
    <property type="protein sequence ID" value="TDU70697.1"/>
    <property type="molecule type" value="Genomic_DNA"/>
</dbReference>
<dbReference type="InterPro" id="IPR053716">
    <property type="entry name" value="Flag_assembly_chemotaxis_eff"/>
</dbReference>
<evidence type="ECO:0000313" key="3">
    <source>
        <dbReference type="Proteomes" id="UP000295662"/>
    </source>
</evidence>
<evidence type="ECO:0000256" key="1">
    <source>
        <dbReference type="SAM" id="Coils"/>
    </source>
</evidence>